<evidence type="ECO:0000256" key="2">
    <source>
        <dbReference type="ARBA" id="ARBA00007783"/>
    </source>
</evidence>
<feature type="transmembrane region" description="Helical" evidence="10">
    <location>
        <begin position="118"/>
        <end position="139"/>
    </location>
</feature>
<proteinExistence type="inferred from homology"/>
<organism evidence="12 13">
    <name type="scientific">Roseibium aestuarii</name>
    <dbReference type="NCBI Taxonomy" id="2600299"/>
    <lineage>
        <taxon>Bacteria</taxon>
        <taxon>Pseudomonadati</taxon>
        <taxon>Pseudomonadota</taxon>
        <taxon>Alphaproteobacteria</taxon>
        <taxon>Hyphomicrobiales</taxon>
        <taxon>Stappiaceae</taxon>
        <taxon>Roseibium</taxon>
    </lineage>
</organism>
<comment type="subcellular location">
    <subcellularLocation>
        <location evidence="1">Cell membrane</location>
        <topology evidence="1">Multi-pass membrane protein</topology>
    </subcellularLocation>
</comment>
<evidence type="ECO:0000256" key="1">
    <source>
        <dbReference type="ARBA" id="ARBA00004651"/>
    </source>
</evidence>
<keyword evidence="13" id="KW-1185">Reference proteome</keyword>
<evidence type="ECO:0000256" key="6">
    <source>
        <dbReference type="ARBA" id="ARBA00022692"/>
    </source>
</evidence>
<evidence type="ECO:0000256" key="7">
    <source>
        <dbReference type="ARBA" id="ARBA00022989"/>
    </source>
</evidence>
<dbReference type="InterPro" id="IPR000412">
    <property type="entry name" value="ABC_2_transport"/>
</dbReference>
<keyword evidence="7 10" id="KW-1133">Transmembrane helix</keyword>
<dbReference type="RefSeq" id="WP_149894321.1">
    <property type="nucleotide sequence ID" value="NZ_JBHUFA010000011.1"/>
</dbReference>
<evidence type="ECO:0000313" key="12">
    <source>
        <dbReference type="EMBL" id="MFD1696826.1"/>
    </source>
</evidence>
<evidence type="ECO:0000256" key="8">
    <source>
        <dbReference type="ARBA" id="ARBA00023047"/>
    </source>
</evidence>
<dbReference type="Proteomes" id="UP001597327">
    <property type="component" value="Unassembled WGS sequence"/>
</dbReference>
<evidence type="ECO:0000256" key="10">
    <source>
        <dbReference type="SAM" id="Phobius"/>
    </source>
</evidence>
<gene>
    <name evidence="12" type="ORF">ACFSC7_15010</name>
</gene>
<evidence type="ECO:0000256" key="9">
    <source>
        <dbReference type="ARBA" id="ARBA00023136"/>
    </source>
</evidence>
<keyword evidence="4" id="KW-1003">Cell membrane</keyword>
<keyword evidence="5" id="KW-0762">Sugar transport</keyword>
<dbReference type="InterPro" id="IPR013525">
    <property type="entry name" value="ABC2_TM"/>
</dbReference>
<feature type="transmembrane region" description="Helical" evidence="10">
    <location>
        <begin position="39"/>
        <end position="60"/>
    </location>
</feature>
<dbReference type="PANTHER" id="PTHR30413:SF10">
    <property type="entry name" value="CAPSULE POLYSACCHARIDE EXPORT INNER-MEMBRANE PROTEIN CTRC"/>
    <property type="match status" value="1"/>
</dbReference>
<dbReference type="EMBL" id="JBHUFA010000011">
    <property type="protein sequence ID" value="MFD1696826.1"/>
    <property type="molecule type" value="Genomic_DNA"/>
</dbReference>
<feature type="domain" description="ABC-2 type transporter transmembrane" evidence="11">
    <location>
        <begin position="21"/>
        <end position="227"/>
    </location>
</feature>
<evidence type="ECO:0000313" key="13">
    <source>
        <dbReference type="Proteomes" id="UP001597327"/>
    </source>
</evidence>
<feature type="transmembrane region" description="Helical" evidence="10">
    <location>
        <begin position="67"/>
        <end position="85"/>
    </location>
</feature>
<evidence type="ECO:0000256" key="4">
    <source>
        <dbReference type="ARBA" id="ARBA00022475"/>
    </source>
</evidence>
<keyword evidence="8" id="KW-0625">Polysaccharide transport</keyword>
<comment type="similarity">
    <text evidence="2">Belongs to the ABC-2 integral membrane protein family.</text>
</comment>
<keyword evidence="9 10" id="KW-0472">Membrane</keyword>
<sequence>MQGSIGSHSRASGLRRQTDIVFALIVREMTTRYGNKFGGYIWAILDPVLTVGILTLVFSAVTHLPPLGRSFTLFFATGYAVFYMYRSMADQVCSAVEANRALLNYPVVTPFDTILGRIILQTATLYVVTLLLFGSIYLLQPFYLGDLQPILLASLLAITLGAGVGAANIVWFHLSSTYQQIWGIINRPAFMVSGVFFLPDKLPPPFRDYILWNPLVHIVGLFRTGFYPTYRADYVNLWFVGGLAIFSLAFGLFLVWLFDARLREQQ</sequence>
<dbReference type="Pfam" id="PF01061">
    <property type="entry name" value="ABC2_membrane"/>
    <property type="match status" value="1"/>
</dbReference>
<comment type="caution">
    <text evidence="12">The sequence shown here is derived from an EMBL/GenBank/DDBJ whole genome shotgun (WGS) entry which is preliminary data.</text>
</comment>
<evidence type="ECO:0000259" key="11">
    <source>
        <dbReference type="Pfam" id="PF01061"/>
    </source>
</evidence>
<feature type="transmembrane region" description="Helical" evidence="10">
    <location>
        <begin position="236"/>
        <end position="258"/>
    </location>
</feature>
<keyword evidence="6 10" id="KW-0812">Transmembrane</keyword>
<evidence type="ECO:0000256" key="3">
    <source>
        <dbReference type="ARBA" id="ARBA00022448"/>
    </source>
</evidence>
<reference evidence="13" key="1">
    <citation type="journal article" date="2019" name="Int. J. Syst. Evol. Microbiol.">
        <title>The Global Catalogue of Microorganisms (GCM) 10K type strain sequencing project: providing services to taxonomists for standard genome sequencing and annotation.</title>
        <authorList>
            <consortium name="The Broad Institute Genomics Platform"/>
            <consortium name="The Broad Institute Genome Sequencing Center for Infectious Disease"/>
            <person name="Wu L."/>
            <person name="Ma J."/>
        </authorList>
    </citation>
    <scope>NUCLEOTIDE SEQUENCE [LARGE SCALE GENOMIC DNA]</scope>
    <source>
        <strain evidence="13">JCM 3369</strain>
    </source>
</reference>
<feature type="transmembrane region" description="Helical" evidence="10">
    <location>
        <begin position="210"/>
        <end position="230"/>
    </location>
</feature>
<feature type="transmembrane region" description="Helical" evidence="10">
    <location>
        <begin position="151"/>
        <end position="174"/>
    </location>
</feature>
<dbReference type="PRINTS" id="PR00164">
    <property type="entry name" value="ABC2TRNSPORT"/>
</dbReference>
<dbReference type="PANTHER" id="PTHR30413">
    <property type="entry name" value="INNER MEMBRANE TRANSPORT PERMEASE"/>
    <property type="match status" value="1"/>
</dbReference>
<accession>A0ABW4K0A0</accession>
<keyword evidence="3" id="KW-0813">Transport</keyword>
<name>A0ABW4K0A0_9HYPH</name>
<protein>
    <submittedName>
        <fullName evidence="12">ABC transporter permease</fullName>
    </submittedName>
</protein>
<evidence type="ECO:0000256" key="5">
    <source>
        <dbReference type="ARBA" id="ARBA00022597"/>
    </source>
</evidence>